<dbReference type="Proteomes" id="UP001488805">
    <property type="component" value="Unassembled WGS sequence"/>
</dbReference>
<accession>A0AAW1FZB1</accession>
<keyword evidence="2" id="KW-1185">Reference proteome</keyword>
<organism evidence="1 2">
    <name type="scientific">Zoarces viviparus</name>
    <name type="common">Viviparous eelpout</name>
    <name type="synonym">Blennius viviparus</name>
    <dbReference type="NCBI Taxonomy" id="48416"/>
    <lineage>
        <taxon>Eukaryota</taxon>
        <taxon>Metazoa</taxon>
        <taxon>Chordata</taxon>
        <taxon>Craniata</taxon>
        <taxon>Vertebrata</taxon>
        <taxon>Euteleostomi</taxon>
        <taxon>Actinopterygii</taxon>
        <taxon>Neopterygii</taxon>
        <taxon>Teleostei</taxon>
        <taxon>Neoteleostei</taxon>
        <taxon>Acanthomorphata</taxon>
        <taxon>Eupercaria</taxon>
        <taxon>Perciformes</taxon>
        <taxon>Cottioidei</taxon>
        <taxon>Zoarcales</taxon>
        <taxon>Zoarcidae</taxon>
        <taxon>Zoarcinae</taxon>
        <taxon>Zoarces</taxon>
    </lineage>
</organism>
<evidence type="ECO:0000313" key="2">
    <source>
        <dbReference type="Proteomes" id="UP001488805"/>
    </source>
</evidence>
<sequence length="81" mass="8721">MSDMLPFLLTAPEATEANCCRCPPPLTAHPPTDSLHPLLTLRARTGLPSTRPRSPCASLSQLAATFSDPQLPVRLTFPVRA</sequence>
<reference evidence="1 2" key="1">
    <citation type="journal article" date="2024" name="Genome Biol. Evol.">
        <title>Chromosome-level genome assembly of the viviparous eelpout Zoarces viviparus.</title>
        <authorList>
            <person name="Fuhrmann N."/>
            <person name="Brasseur M.V."/>
            <person name="Bakowski C.E."/>
            <person name="Podsiadlowski L."/>
            <person name="Prost S."/>
            <person name="Krehenwinkel H."/>
            <person name="Mayer C."/>
        </authorList>
    </citation>
    <scope>NUCLEOTIDE SEQUENCE [LARGE SCALE GENOMIC DNA]</scope>
    <source>
        <strain evidence="1">NO-MEL_2022_Ind0_liver</strain>
    </source>
</reference>
<name>A0AAW1FZB1_ZOAVI</name>
<dbReference type="AlphaFoldDB" id="A0AAW1FZB1"/>
<evidence type="ECO:0000313" key="1">
    <source>
        <dbReference type="EMBL" id="KAK9539411.1"/>
    </source>
</evidence>
<protein>
    <submittedName>
        <fullName evidence="1">Uncharacterized protein</fullName>
    </submittedName>
</protein>
<dbReference type="EMBL" id="JBCEZU010000023">
    <property type="protein sequence ID" value="KAK9539411.1"/>
    <property type="molecule type" value="Genomic_DNA"/>
</dbReference>
<proteinExistence type="predicted"/>
<comment type="caution">
    <text evidence="1">The sequence shown here is derived from an EMBL/GenBank/DDBJ whole genome shotgun (WGS) entry which is preliminary data.</text>
</comment>
<gene>
    <name evidence="1" type="ORF">VZT92_004519</name>
</gene>